<comment type="caution">
    <text evidence="2">The sequence shown here is derived from an EMBL/GenBank/DDBJ whole genome shotgun (WGS) entry which is preliminary data.</text>
</comment>
<evidence type="ECO:0000256" key="1">
    <source>
        <dbReference type="SAM" id="MobiDB-lite"/>
    </source>
</evidence>
<proteinExistence type="predicted"/>
<gene>
    <name evidence="2" type="ORF">E2C01_004665</name>
</gene>
<reference evidence="2 3" key="1">
    <citation type="submission" date="2019-05" db="EMBL/GenBank/DDBJ databases">
        <title>Another draft genome of Portunus trituberculatus and its Hox gene families provides insights of decapod evolution.</title>
        <authorList>
            <person name="Jeong J.-H."/>
            <person name="Song I."/>
            <person name="Kim S."/>
            <person name="Choi T."/>
            <person name="Kim D."/>
            <person name="Ryu S."/>
            <person name="Kim W."/>
        </authorList>
    </citation>
    <scope>NUCLEOTIDE SEQUENCE [LARGE SCALE GENOMIC DNA]</scope>
    <source>
        <tissue evidence="2">Muscle</tissue>
    </source>
</reference>
<dbReference type="AlphaFoldDB" id="A0A5B7CSA6"/>
<sequence>MRYNLAKLTTPILQSPRSHHHVNPAPTQPTRSPHNVISASHIQPLYHCSHTSPKFLTFISSHVSNLGIPVTFPKTTATTTKTAARPPPLSPPTTTAHDYHHRRLHHQI</sequence>
<feature type="region of interest" description="Disordered" evidence="1">
    <location>
        <begin position="77"/>
        <end position="99"/>
    </location>
</feature>
<accession>A0A5B7CSA6</accession>
<evidence type="ECO:0000313" key="3">
    <source>
        <dbReference type="Proteomes" id="UP000324222"/>
    </source>
</evidence>
<feature type="region of interest" description="Disordered" evidence="1">
    <location>
        <begin position="1"/>
        <end position="33"/>
    </location>
</feature>
<evidence type="ECO:0000313" key="2">
    <source>
        <dbReference type="EMBL" id="MPC11988.1"/>
    </source>
</evidence>
<protein>
    <submittedName>
        <fullName evidence="2">Uncharacterized protein</fullName>
    </submittedName>
</protein>
<keyword evidence="3" id="KW-1185">Reference proteome</keyword>
<dbReference type="EMBL" id="VSRR010000191">
    <property type="protein sequence ID" value="MPC11988.1"/>
    <property type="molecule type" value="Genomic_DNA"/>
</dbReference>
<name>A0A5B7CSA6_PORTR</name>
<organism evidence="2 3">
    <name type="scientific">Portunus trituberculatus</name>
    <name type="common">Swimming crab</name>
    <name type="synonym">Neptunus trituberculatus</name>
    <dbReference type="NCBI Taxonomy" id="210409"/>
    <lineage>
        <taxon>Eukaryota</taxon>
        <taxon>Metazoa</taxon>
        <taxon>Ecdysozoa</taxon>
        <taxon>Arthropoda</taxon>
        <taxon>Crustacea</taxon>
        <taxon>Multicrustacea</taxon>
        <taxon>Malacostraca</taxon>
        <taxon>Eumalacostraca</taxon>
        <taxon>Eucarida</taxon>
        <taxon>Decapoda</taxon>
        <taxon>Pleocyemata</taxon>
        <taxon>Brachyura</taxon>
        <taxon>Eubrachyura</taxon>
        <taxon>Portunoidea</taxon>
        <taxon>Portunidae</taxon>
        <taxon>Portuninae</taxon>
        <taxon>Portunus</taxon>
    </lineage>
</organism>
<dbReference type="Proteomes" id="UP000324222">
    <property type="component" value="Unassembled WGS sequence"/>
</dbReference>